<dbReference type="eggNOG" id="COG0457">
    <property type="taxonomic scope" value="Bacteria"/>
</dbReference>
<keyword evidence="2" id="KW-0472">Membrane</keyword>
<dbReference type="InterPro" id="IPR019734">
    <property type="entry name" value="TPR_rpt"/>
</dbReference>
<dbReference type="SMART" id="SM00028">
    <property type="entry name" value="TPR"/>
    <property type="match status" value="3"/>
</dbReference>
<dbReference type="KEGG" id="cyj:Cyan7822_0709"/>
<sequence>MTSLSSKELPIYRLLSLGQRGVGKTVFLAGSYTNLKSYQSTKPSSSVWFECLEAQDQNNLEAILGYIAQTGEYPPPTMKITDFNFAVKQQTRFGKTKTLCQFLWWDIPGECATFDNPDFQEMVLASHSCCVFINAFRLLNDPNYRQEFQAIIKQIFAIASLVNPAEIEYNFALIFTQCDRIDAGPIGRLQIEQYLQPLNKALESVQAHYQRFYSGIPIVSEQGTFQLKTRGASDVFLWLIGELLKSKSDKSLENALKPDVMGPQRVRSLAKRSLVWVIAASVGLLALTAGLLFGFGLMSPAKQQAQSSDSEIQQYLQTLNKNPDDFDALVALANRYLQLGELEQAIIILEKIVDKKPQDLQWQFNLAQLYELTQAKPKAEAIYDRILAQDQNNFKALMGKGLIRKESGDHQTAQQLFKQAEQVAPSTDLKQKIHDIYMNSK</sequence>
<dbReference type="EMBL" id="CP002198">
    <property type="protein sequence ID" value="ADN12741.1"/>
    <property type="molecule type" value="Genomic_DNA"/>
</dbReference>
<dbReference type="Gene3D" id="1.25.40.10">
    <property type="entry name" value="Tetratricopeptide repeat domain"/>
    <property type="match status" value="1"/>
</dbReference>
<proteinExistence type="predicted"/>
<evidence type="ECO:0000256" key="2">
    <source>
        <dbReference type="SAM" id="Phobius"/>
    </source>
</evidence>
<feature type="transmembrane region" description="Helical" evidence="2">
    <location>
        <begin position="274"/>
        <end position="298"/>
    </location>
</feature>
<gene>
    <name evidence="3" type="ordered locus">Cyan7822_0709</name>
</gene>
<dbReference type="OrthoDB" id="581260at2"/>
<accession>E0UAK0</accession>
<dbReference type="Proteomes" id="UP000008206">
    <property type="component" value="Chromosome"/>
</dbReference>
<dbReference type="HOGENOM" id="CLU_586232_0_0_3"/>
<dbReference type="SUPFAM" id="SSF52540">
    <property type="entry name" value="P-loop containing nucleoside triphosphate hydrolases"/>
    <property type="match status" value="1"/>
</dbReference>
<dbReference type="RefSeq" id="WP_013320851.1">
    <property type="nucleotide sequence ID" value="NC_014501.1"/>
</dbReference>
<dbReference type="Pfam" id="PF13432">
    <property type="entry name" value="TPR_16"/>
    <property type="match status" value="1"/>
</dbReference>
<dbReference type="AlphaFoldDB" id="E0UAK0"/>
<evidence type="ECO:0000313" key="3">
    <source>
        <dbReference type="EMBL" id="ADN12741.1"/>
    </source>
</evidence>
<keyword evidence="4" id="KW-1185">Reference proteome</keyword>
<protein>
    <submittedName>
        <fullName evidence="3">Uncharacterized protein</fullName>
    </submittedName>
</protein>
<dbReference type="InterPro" id="IPR027417">
    <property type="entry name" value="P-loop_NTPase"/>
</dbReference>
<evidence type="ECO:0000313" key="4">
    <source>
        <dbReference type="Proteomes" id="UP000008206"/>
    </source>
</evidence>
<evidence type="ECO:0000256" key="1">
    <source>
        <dbReference type="PROSITE-ProRule" id="PRU00339"/>
    </source>
</evidence>
<keyword evidence="2" id="KW-0812">Transmembrane</keyword>
<keyword evidence="2" id="KW-1133">Transmembrane helix</keyword>
<dbReference type="InterPro" id="IPR011990">
    <property type="entry name" value="TPR-like_helical_dom_sf"/>
</dbReference>
<dbReference type="STRING" id="497965.Cyan7822_0709"/>
<reference evidence="4" key="1">
    <citation type="journal article" date="2011" name="MBio">
        <title>Novel metabolic attributes of the genus Cyanothece, comprising a group of unicellular nitrogen-fixing Cyanobacteria.</title>
        <authorList>
            <person name="Bandyopadhyay A."/>
            <person name="Elvitigala T."/>
            <person name="Welsh E."/>
            <person name="Stockel J."/>
            <person name="Liberton M."/>
            <person name="Min H."/>
            <person name="Sherman L.A."/>
            <person name="Pakrasi H.B."/>
        </authorList>
    </citation>
    <scope>NUCLEOTIDE SEQUENCE [LARGE SCALE GENOMIC DNA]</scope>
    <source>
        <strain evidence="4">PCC 7822</strain>
    </source>
</reference>
<name>E0UAK0_GLOV7</name>
<dbReference type="SUPFAM" id="SSF48452">
    <property type="entry name" value="TPR-like"/>
    <property type="match status" value="1"/>
</dbReference>
<keyword evidence="1" id="KW-0802">TPR repeat</keyword>
<feature type="repeat" description="TPR" evidence="1">
    <location>
        <begin position="326"/>
        <end position="359"/>
    </location>
</feature>
<dbReference type="PROSITE" id="PS50005">
    <property type="entry name" value="TPR"/>
    <property type="match status" value="1"/>
</dbReference>
<organism evidence="3 4">
    <name type="scientific">Gloeothece verrucosa (strain PCC 7822)</name>
    <name type="common">Cyanothece sp. (strain PCC 7822)</name>
    <dbReference type="NCBI Taxonomy" id="497965"/>
    <lineage>
        <taxon>Bacteria</taxon>
        <taxon>Bacillati</taxon>
        <taxon>Cyanobacteriota</taxon>
        <taxon>Cyanophyceae</taxon>
        <taxon>Oscillatoriophycideae</taxon>
        <taxon>Chroococcales</taxon>
        <taxon>Aphanothecaceae</taxon>
        <taxon>Gloeothece</taxon>
        <taxon>Gloeothece verrucosa</taxon>
    </lineage>
</organism>